<dbReference type="OrthoDB" id="2126698at2759"/>
<feature type="transmembrane region" description="Helical" evidence="1">
    <location>
        <begin position="58"/>
        <end position="80"/>
    </location>
</feature>
<evidence type="ECO:0000313" key="2">
    <source>
        <dbReference type="EMBL" id="ETO04125.1"/>
    </source>
</evidence>
<feature type="non-terminal residue" evidence="2">
    <location>
        <position position="1"/>
    </location>
</feature>
<organism evidence="2 3">
    <name type="scientific">Reticulomyxa filosa</name>
    <dbReference type="NCBI Taxonomy" id="46433"/>
    <lineage>
        <taxon>Eukaryota</taxon>
        <taxon>Sar</taxon>
        <taxon>Rhizaria</taxon>
        <taxon>Retaria</taxon>
        <taxon>Foraminifera</taxon>
        <taxon>Monothalamids</taxon>
        <taxon>Reticulomyxidae</taxon>
        <taxon>Reticulomyxa</taxon>
    </lineage>
</organism>
<evidence type="ECO:0000256" key="1">
    <source>
        <dbReference type="SAM" id="Phobius"/>
    </source>
</evidence>
<reference evidence="2 3" key="1">
    <citation type="journal article" date="2013" name="Curr. Biol.">
        <title>The Genome of the Foraminiferan Reticulomyxa filosa.</title>
        <authorList>
            <person name="Glockner G."/>
            <person name="Hulsmann N."/>
            <person name="Schleicher M."/>
            <person name="Noegel A.A."/>
            <person name="Eichinger L."/>
            <person name="Gallinger C."/>
            <person name="Pawlowski J."/>
            <person name="Sierra R."/>
            <person name="Euteneuer U."/>
            <person name="Pillet L."/>
            <person name="Moustafa A."/>
            <person name="Platzer M."/>
            <person name="Groth M."/>
            <person name="Szafranski K."/>
            <person name="Schliwa M."/>
        </authorList>
    </citation>
    <scope>NUCLEOTIDE SEQUENCE [LARGE SCALE GENOMIC DNA]</scope>
</reference>
<dbReference type="AlphaFoldDB" id="X6LTR7"/>
<comment type="caution">
    <text evidence="2">The sequence shown here is derived from an EMBL/GenBank/DDBJ whole genome shotgun (WGS) entry which is preliminary data.</text>
</comment>
<dbReference type="Proteomes" id="UP000023152">
    <property type="component" value="Unassembled WGS sequence"/>
</dbReference>
<proteinExistence type="predicted"/>
<feature type="transmembrane region" description="Helical" evidence="1">
    <location>
        <begin position="20"/>
        <end position="43"/>
    </location>
</feature>
<name>X6LTR7_RETFI</name>
<sequence>IIDSFQRICAGACRGMGRQYFGAMTYVVSYYFCGMPIGIYFGLNGFMGNGNPMHLKGLWLGSAISVAVSAILFLILRLCVNWERVEKRRTISNFPKFQKKKNLFCKLFWQTKKKKKKRKEQVEKLKEFAREKIGDTDEPPVAETSNSSNKFVTTTQTSVQESGHYIMYDPDGKDSEDIPSPREGFFLLLFLF</sequence>
<accession>X6LTR7</accession>
<dbReference type="EMBL" id="ASPP01030231">
    <property type="protein sequence ID" value="ETO04125.1"/>
    <property type="molecule type" value="Genomic_DNA"/>
</dbReference>
<keyword evidence="1" id="KW-1133">Transmembrane helix</keyword>
<keyword evidence="1" id="KW-0472">Membrane</keyword>
<evidence type="ECO:0000313" key="3">
    <source>
        <dbReference type="Proteomes" id="UP000023152"/>
    </source>
</evidence>
<keyword evidence="1" id="KW-0812">Transmembrane</keyword>
<gene>
    <name evidence="2" type="ORF">RFI_33277</name>
</gene>
<keyword evidence="3" id="KW-1185">Reference proteome</keyword>
<protein>
    <submittedName>
        <fullName evidence="2">MATE efflux family protein subfamily</fullName>
    </submittedName>
</protein>